<sequence>MKRELLSSFGVLCGLAAATVFLCVRPEAAPVHRQASAPVVAKPAVLAGTTPQAAVELAVQAGDLGSRADRHASDALRIAEQASGREEDLDWDYVQLRL</sequence>
<accession>A0A0C4XYR5</accession>
<proteinExistence type="predicted"/>
<dbReference type="OrthoDB" id="8968527at2"/>
<gene>
    <name evidence="1" type="ORF">RR42_m0217</name>
</gene>
<dbReference type="EMBL" id="CP010536">
    <property type="protein sequence ID" value="AJG17632.1"/>
    <property type="molecule type" value="Genomic_DNA"/>
</dbReference>
<dbReference type="KEGG" id="cbw:RR42_m0217"/>
<protein>
    <submittedName>
        <fullName evidence="1">Uncharacterized protein</fullName>
    </submittedName>
</protein>
<name>A0A0C4XYR5_9BURK</name>
<dbReference type="RefSeq" id="WP_043343029.1">
    <property type="nucleotide sequence ID" value="NZ_CP010536.1"/>
</dbReference>
<reference evidence="1 2" key="1">
    <citation type="journal article" date="2015" name="Genome Announc.">
        <title>Complete Genome Sequence of Cupriavidus basilensis 4G11, Isolated from the Oak Ridge Field Research Center Site.</title>
        <authorList>
            <person name="Ray J."/>
            <person name="Waters R.J."/>
            <person name="Skerker J.M."/>
            <person name="Kuehl J.V."/>
            <person name="Price M.N."/>
            <person name="Huang J."/>
            <person name="Chakraborty R."/>
            <person name="Arkin A.P."/>
            <person name="Deutschbauer A."/>
        </authorList>
    </citation>
    <scope>NUCLEOTIDE SEQUENCE [LARGE SCALE GENOMIC DNA]</scope>
    <source>
        <strain evidence="1">4G11</strain>
    </source>
</reference>
<organism evidence="1 2">
    <name type="scientific">Cupriavidus basilensis</name>
    <dbReference type="NCBI Taxonomy" id="68895"/>
    <lineage>
        <taxon>Bacteria</taxon>
        <taxon>Pseudomonadati</taxon>
        <taxon>Pseudomonadota</taxon>
        <taxon>Betaproteobacteria</taxon>
        <taxon>Burkholderiales</taxon>
        <taxon>Burkholderiaceae</taxon>
        <taxon>Cupriavidus</taxon>
    </lineage>
</organism>
<evidence type="ECO:0000313" key="1">
    <source>
        <dbReference type="EMBL" id="AJG17632.1"/>
    </source>
</evidence>
<dbReference type="AlphaFoldDB" id="A0A0C4XYR5"/>
<dbReference type="Proteomes" id="UP000031843">
    <property type="component" value="Chromosome main"/>
</dbReference>
<keyword evidence="2" id="KW-1185">Reference proteome</keyword>
<evidence type="ECO:0000313" key="2">
    <source>
        <dbReference type="Proteomes" id="UP000031843"/>
    </source>
</evidence>